<name>A0ABW2BK45_9HYPH</name>
<sequence>MPTPPHDIGGAVYAALTDDERAMLARSIRTARASYYGDQSDDWLCCILQNRIDLPGLGERDDEVTDDDLRETCVALVPLLNHRDFGRALRAFGSIHRERVSGLYLDAIDDLFGPADYEAIGRRVFGHLTSEDRKRMKEALEGVRAQRDDPIDPMRPTWRRELARFGHGEPIEQGVRITNRHVLAICQLLAKLHDTARRSPGHPYVILWPELVSGAFGYEHAERIECLFAEARKPLIKTRTKGK</sequence>
<proteinExistence type="predicted"/>
<comment type="caution">
    <text evidence="1">The sequence shown here is derived from an EMBL/GenBank/DDBJ whole genome shotgun (WGS) entry which is preliminary data.</text>
</comment>
<evidence type="ECO:0000313" key="2">
    <source>
        <dbReference type="Proteomes" id="UP001596292"/>
    </source>
</evidence>
<dbReference type="Proteomes" id="UP001596292">
    <property type="component" value="Unassembled WGS sequence"/>
</dbReference>
<evidence type="ECO:0000313" key="1">
    <source>
        <dbReference type="EMBL" id="MFC6790768.1"/>
    </source>
</evidence>
<protein>
    <submittedName>
        <fullName evidence="1">Uncharacterized protein</fullName>
    </submittedName>
</protein>
<dbReference type="EMBL" id="JBHSWN010000001">
    <property type="protein sequence ID" value="MFC6790768.1"/>
    <property type="molecule type" value="Genomic_DNA"/>
</dbReference>
<reference evidence="2" key="1">
    <citation type="journal article" date="2019" name="Int. J. Syst. Evol. Microbiol.">
        <title>The Global Catalogue of Microorganisms (GCM) 10K type strain sequencing project: providing services to taxonomists for standard genome sequencing and annotation.</title>
        <authorList>
            <consortium name="The Broad Institute Genomics Platform"/>
            <consortium name="The Broad Institute Genome Sequencing Center for Infectious Disease"/>
            <person name="Wu L."/>
            <person name="Ma J."/>
        </authorList>
    </citation>
    <scope>NUCLEOTIDE SEQUENCE [LARGE SCALE GENOMIC DNA]</scope>
    <source>
        <strain evidence="2">CCUG 48316</strain>
    </source>
</reference>
<organism evidence="1 2">
    <name type="scientific">Methylobacterium komagatae</name>
    <dbReference type="NCBI Taxonomy" id="374425"/>
    <lineage>
        <taxon>Bacteria</taxon>
        <taxon>Pseudomonadati</taxon>
        <taxon>Pseudomonadota</taxon>
        <taxon>Alphaproteobacteria</taxon>
        <taxon>Hyphomicrobiales</taxon>
        <taxon>Methylobacteriaceae</taxon>
        <taxon>Methylobacterium</taxon>
    </lineage>
</organism>
<keyword evidence="2" id="KW-1185">Reference proteome</keyword>
<dbReference type="RefSeq" id="WP_378970941.1">
    <property type="nucleotide sequence ID" value="NZ_JBHSWN010000001.1"/>
</dbReference>
<gene>
    <name evidence="1" type="ORF">ACFQE0_14795</name>
</gene>
<accession>A0ABW2BK45</accession>